<accession>A0A6A3W0M1</accession>
<dbReference type="EMBL" id="QXGD01002536">
    <property type="protein sequence ID" value="KAE9187362.1"/>
    <property type="molecule type" value="Genomic_DNA"/>
</dbReference>
<dbReference type="PANTHER" id="PTHR22893:SF91">
    <property type="entry name" value="NADPH DEHYDROGENASE 2-RELATED"/>
    <property type="match status" value="1"/>
</dbReference>
<dbReference type="Proteomes" id="UP000440367">
    <property type="component" value="Unassembled WGS sequence"/>
</dbReference>
<evidence type="ECO:0000313" key="11">
    <source>
        <dbReference type="Proteomes" id="UP000440367"/>
    </source>
</evidence>
<keyword evidence="9" id="KW-1185">Reference proteome</keyword>
<dbReference type="EMBL" id="QXFZ01002558">
    <property type="protein sequence ID" value="KAE9075926.1"/>
    <property type="molecule type" value="Genomic_DNA"/>
</dbReference>
<dbReference type="GO" id="GO:0010181">
    <property type="term" value="F:FMN binding"/>
    <property type="evidence" value="ECO:0007669"/>
    <property type="project" value="InterPro"/>
</dbReference>
<dbReference type="AlphaFoldDB" id="A0A6A3W0M1"/>
<protein>
    <recommendedName>
        <fullName evidence="1">NADH:flavin oxidoreductase/NADH oxidase N-terminal domain-containing protein</fullName>
    </recommendedName>
</protein>
<comment type="caution">
    <text evidence="5">The sequence shown here is derived from an EMBL/GenBank/DDBJ whole genome shotgun (WGS) entry which is preliminary data.</text>
</comment>
<feature type="domain" description="NADH:flavin oxidoreductase/NADH oxidase N-terminal" evidence="1">
    <location>
        <begin position="9"/>
        <end position="162"/>
    </location>
</feature>
<proteinExistence type="predicted"/>
<evidence type="ECO:0000313" key="10">
    <source>
        <dbReference type="Proteomes" id="UP000437068"/>
    </source>
</evidence>
<evidence type="ECO:0000313" key="7">
    <source>
        <dbReference type="EMBL" id="KAE9281672.1"/>
    </source>
</evidence>
<evidence type="ECO:0000313" key="12">
    <source>
        <dbReference type="Proteomes" id="UP000440732"/>
    </source>
</evidence>
<dbReference type="InterPro" id="IPR013785">
    <property type="entry name" value="Aldolase_TIM"/>
</dbReference>
<dbReference type="EMBL" id="QXGB01002567">
    <property type="protein sequence ID" value="KAE9176784.1"/>
    <property type="molecule type" value="Genomic_DNA"/>
</dbReference>
<gene>
    <name evidence="7" type="ORF">PF001_g23668</name>
    <name evidence="6" type="ORF">PF002_g25619</name>
    <name evidence="5" type="ORF">PF005_g24777</name>
    <name evidence="4" type="ORF">PF006_g23982</name>
    <name evidence="3" type="ORF">PF007_g24820</name>
    <name evidence="2" type="ORF">PF009_g25558</name>
</gene>
<dbReference type="Proteomes" id="UP000440732">
    <property type="component" value="Unassembled WGS sequence"/>
</dbReference>
<dbReference type="EMBL" id="QXGE01002466">
    <property type="protein sequence ID" value="KAE9281672.1"/>
    <property type="molecule type" value="Genomic_DNA"/>
</dbReference>
<dbReference type="PANTHER" id="PTHR22893">
    <property type="entry name" value="NADH OXIDOREDUCTASE-RELATED"/>
    <property type="match status" value="1"/>
</dbReference>
<dbReference type="OrthoDB" id="148483at2759"/>
<evidence type="ECO:0000313" key="5">
    <source>
        <dbReference type="EMBL" id="KAE9176784.1"/>
    </source>
</evidence>
<evidence type="ECO:0000313" key="9">
    <source>
        <dbReference type="Proteomes" id="UP000433483"/>
    </source>
</evidence>
<dbReference type="Gene3D" id="3.20.20.70">
    <property type="entry name" value="Aldolase class I"/>
    <property type="match status" value="2"/>
</dbReference>
<dbReference type="EMBL" id="QXGA01002561">
    <property type="protein sequence ID" value="KAE9095560.1"/>
    <property type="molecule type" value="Genomic_DNA"/>
</dbReference>
<dbReference type="Proteomes" id="UP000433483">
    <property type="component" value="Unassembled WGS sequence"/>
</dbReference>
<dbReference type="Proteomes" id="UP000437068">
    <property type="component" value="Unassembled WGS sequence"/>
</dbReference>
<sequence length="266" mass="29426">MSANLADYELFKPLELAPGLTLKNRMVFSPCTRARSDIKTHCPTDENAKYYAARASAGLIMSEGCAVSEQGFGWYGAPALYTDAQQEGWRKVVEAVHAKGGKMFLQLWHMGRQSHPSFHPSNDVASCSSSCYSTGRTHDAEGHASGFPTTRAMTLEEVRQAVGYLIDEFLQSSTNKRTDAYGGSVENRFRFLHELIEAVTTVFPSNRVGVRLSPNGMYGGMGSADNYETFMYVITELSKMGLSYLATHDGFGFGRSDRKYGKRPVY</sequence>
<dbReference type="SUPFAM" id="SSF51395">
    <property type="entry name" value="FMN-linked oxidoreductases"/>
    <property type="match status" value="1"/>
</dbReference>
<evidence type="ECO:0000313" key="3">
    <source>
        <dbReference type="EMBL" id="KAE9075926.1"/>
    </source>
</evidence>
<dbReference type="EMBL" id="QXGF01002557">
    <property type="protein sequence ID" value="KAE8924208.1"/>
    <property type="molecule type" value="Genomic_DNA"/>
</dbReference>
<evidence type="ECO:0000259" key="1">
    <source>
        <dbReference type="Pfam" id="PF00724"/>
    </source>
</evidence>
<reference evidence="8 9" key="1">
    <citation type="submission" date="2018-08" db="EMBL/GenBank/DDBJ databases">
        <title>Genomic investigation of the strawberry pathogen Phytophthora fragariae indicates pathogenicity is determined by transcriptional variation in three key races.</title>
        <authorList>
            <person name="Adams T.M."/>
            <person name="Armitage A.D."/>
            <person name="Sobczyk M.K."/>
            <person name="Bates H.J."/>
            <person name="Dunwell J.M."/>
            <person name="Nellist C.F."/>
            <person name="Harrison R.J."/>
        </authorList>
    </citation>
    <scope>NUCLEOTIDE SEQUENCE [LARGE SCALE GENOMIC DNA]</scope>
    <source>
        <strain evidence="7 10">A4</strain>
        <strain evidence="6 11">BC-1</strain>
        <strain evidence="5 9">NOV-27</strain>
        <strain evidence="4 12">NOV-5</strain>
        <strain evidence="3 13">NOV-71</strain>
        <strain evidence="2 8">NOV-9</strain>
    </source>
</reference>
<dbReference type="Proteomes" id="UP000429523">
    <property type="component" value="Unassembled WGS sequence"/>
</dbReference>
<evidence type="ECO:0000313" key="6">
    <source>
        <dbReference type="EMBL" id="KAE9187362.1"/>
    </source>
</evidence>
<dbReference type="Proteomes" id="UP000441208">
    <property type="component" value="Unassembled WGS sequence"/>
</dbReference>
<organism evidence="5 9">
    <name type="scientific">Phytophthora fragariae</name>
    <dbReference type="NCBI Taxonomy" id="53985"/>
    <lineage>
        <taxon>Eukaryota</taxon>
        <taxon>Sar</taxon>
        <taxon>Stramenopiles</taxon>
        <taxon>Oomycota</taxon>
        <taxon>Peronosporomycetes</taxon>
        <taxon>Peronosporales</taxon>
        <taxon>Peronosporaceae</taxon>
        <taxon>Phytophthora</taxon>
    </lineage>
</organism>
<dbReference type="InterPro" id="IPR045247">
    <property type="entry name" value="Oye-like"/>
</dbReference>
<dbReference type="GO" id="GO:0016491">
    <property type="term" value="F:oxidoreductase activity"/>
    <property type="evidence" value="ECO:0007669"/>
    <property type="project" value="InterPro"/>
</dbReference>
<evidence type="ECO:0000313" key="4">
    <source>
        <dbReference type="EMBL" id="KAE9095560.1"/>
    </source>
</evidence>
<evidence type="ECO:0000313" key="13">
    <source>
        <dbReference type="Proteomes" id="UP000441208"/>
    </source>
</evidence>
<name>A0A6A3W0M1_9STRA</name>
<dbReference type="InterPro" id="IPR001155">
    <property type="entry name" value="OxRdtase_FMN_N"/>
</dbReference>
<dbReference type="Pfam" id="PF00724">
    <property type="entry name" value="Oxidored_FMN"/>
    <property type="match status" value="1"/>
</dbReference>
<evidence type="ECO:0000313" key="8">
    <source>
        <dbReference type="Proteomes" id="UP000429523"/>
    </source>
</evidence>
<evidence type="ECO:0000313" key="2">
    <source>
        <dbReference type="EMBL" id="KAE8924208.1"/>
    </source>
</evidence>